<feature type="transmembrane region" description="Helical" evidence="2">
    <location>
        <begin position="53"/>
        <end position="73"/>
    </location>
</feature>
<feature type="region of interest" description="Disordered" evidence="1">
    <location>
        <begin position="326"/>
        <end position="347"/>
    </location>
</feature>
<organism evidence="3 4">
    <name type="scientific">Candidatus Aeolococcus gillhamiae</name>
    <dbReference type="NCBI Taxonomy" id="3127015"/>
    <lineage>
        <taxon>Bacteria</taxon>
        <taxon>Bacillati</taxon>
        <taxon>Candidatus Dormiibacterota</taxon>
        <taxon>Candidatus Dormibacteria</taxon>
        <taxon>Candidatus Aeolococcales</taxon>
        <taxon>Candidatus Aeolococcaceae</taxon>
        <taxon>Candidatus Aeolococcus</taxon>
    </lineage>
</organism>
<protein>
    <submittedName>
        <fullName evidence="3">Uncharacterized protein</fullName>
    </submittedName>
</protein>
<name>A0A2W5ZFQ0_9BACT</name>
<evidence type="ECO:0000256" key="2">
    <source>
        <dbReference type="SAM" id="Phobius"/>
    </source>
</evidence>
<accession>A0A2W5ZFQ0</accession>
<feature type="compositionally biased region" description="Polar residues" evidence="1">
    <location>
        <begin position="336"/>
        <end position="347"/>
    </location>
</feature>
<dbReference type="EMBL" id="QHBU01000103">
    <property type="protein sequence ID" value="PZR81606.1"/>
    <property type="molecule type" value="Genomic_DNA"/>
</dbReference>
<evidence type="ECO:0000313" key="3">
    <source>
        <dbReference type="EMBL" id="PZR81606.1"/>
    </source>
</evidence>
<gene>
    <name evidence="3" type="ORF">DLM65_05545</name>
</gene>
<keyword evidence="2" id="KW-0812">Transmembrane</keyword>
<keyword evidence="2" id="KW-0472">Membrane</keyword>
<dbReference type="AlphaFoldDB" id="A0A2W5ZFQ0"/>
<comment type="caution">
    <text evidence="3">The sequence shown here is derived from an EMBL/GenBank/DDBJ whole genome shotgun (WGS) entry which is preliminary data.</text>
</comment>
<evidence type="ECO:0000256" key="1">
    <source>
        <dbReference type="SAM" id="MobiDB-lite"/>
    </source>
</evidence>
<reference evidence="3 4" key="1">
    <citation type="journal article" date="2017" name="Nature">
        <title>Atmospheric trace gases support primary production in Antarctic desert surface soil.</title>
        <authorList>
            <person name="Ji M."/>
            <person name="Greening C."/>
            <person name="Vanwonterghem I."/>
            <person name="Carere C.R."/>
            <person name="Bay S.K."/>
            <person name="Steen J.A."/>
            <person name="Montgomery K."/>
            <person name="Lines T."/>
            <person name="Beardall J."/>
            <person name="van Dorst J."/>
            <person name="Snape I."/>
            <person name="Stott M.B."/>
            <person name="Hugenholtz P."/>
            <person name="Ferrari B.C."/>
        </authorList>
    </citation>
    <scope>NUCLEOTIDE SEQUENCE [LARGE SCALE GENOMIC DNA]</scope>
    <source>
        <strain evidence="3">RRmetagenome_bin12</strain>
    </source>
</reference>
<proteinExistence type="predicted"/>
<evidence type="ECO:0000313" key="4">
    <source>
        <dbReference type="Proteomes" id="UP000248724"/>
    </source>
</evidence>
<sequence length="430" mass="44790">MTDDELERGLRDMWVRLSGNDATASAWRATPARRAWLPGGLRRLTTSRTGSRFVAAALTLAIAVGLSAFGLILHRSAVGGANPGLERANPAAITTSNATATSTPSVAVEQLPSCQLPVTLGFGTGAGFVTSPGGTYTVAPNAGQGVVAYDPVRKVWLQHSRVPSPDGSSYAYLEPPPRGGYAESPLHVVDEASRADRVVPTAAPVAAIDGWTHEGIIVEESSHGHMTGLFLLDAATSSARPLPAKLSGSYTMADHDALWIQQVDNAPGAQTYSVDFALVRMDLTNGSTQRWFDPIAYFGAATSESPSMNAEGAAHTAQGNARSWSVEGFTEGGQPVITTGTRDPGTPRSTIVVTAPGTWQIVWHGSADAAGSLDPTSMVADHGGVWFSGFDDPSGGGMVSRWTPTTGWRVLAHIPSTGPASYLTLAGPCT</sequence>
<keyword evidence="2" id="KW-1133">Transmembrane helix</keyword>
<dbReference type="Proteomes" id="UP000248724">
    <property type="component" value="Unassembled WGS sequence"/>
</dbReference>